<evidence type="ECO:0000256" key="6">
    <source>
        <dbReference type="ARBA" id="ARBA00023235"/>
    </source>
</evidence>
<keyword evidence="3" id="KW-0597">Phosphoprotein</keyword>
<dbReference type="Pfam" id="PF02878">
    <property type="entry name" value="PGM_PMM_I"/>
    <property type="match status" value="1"/>
</dbReference>
<feature type="domain" description="Alpha-D-phosphohexomutase alpha/beta/alpha" evidence="9">
    <location>
        <begin position="268"/>
        <end position="378"/>
    </location>
</feature>
<evidence type="ECO:0008006" key="11">
    <source>
        <dbReference type="Google" id="ProtNLM"/>
    </source>
</evidence>
<dbReference type="InterPro" id="IPR016066">
    <property type="entry name" value="A-D-PHexomutase_CS"/>
</dbReference>
<dbReference type="SUPFAM" id="SSF55957">
    <property type="entry name" value="Phosphoglucomutase, C-terminal domain"/>
    <property type="match status" value="1"/>
</dbReference>
<dbReference type="InterPro" id="IPR005846">
    <property type="entry name" value="A-D-PHexomutase_a/b/a-III"/>
</dbReference>
<dbReference type="SUPFAM" id="SSF53738">
    <property type="entry name" value="Phosphoglucomutase, first 3 domains"/>
    <property type="match status" value="3"/>
</dbReference>
<dbReference type="PANTHER" id="PTHR45745">
    <property type="entry name" value="PHOSPHOMANNOMUTASE 45A"/>
    <property type="match status" value="1"/>
</dbReference>
<dbReference type="GO" id="GO:0000287">
    <property type="term" value="F:magnesium ion binding"/>
    <property type="evidence" value="ECO:0007669"/>
    <property type="project" value="InterPro"/>
</dbReference>
<dbReference type="InterPro" id="IPR036900">
    <property type="entry name" value="A-D-PHexomutase_C_sf"/>
</dbReference>
<evidence type="ECO:0000256" key="3">
    <source>
        <dbReference type="ARBA" id="ARBA00022553"/>
    </source>
</evidence>
<dbReference type="AlphaFoldDB" id="A0A381QYL9"/>
<evidence type="ECO:0000256" key="1">
    <source>
        <dbReference type="ARBA" id="ARBA00001946"/>
    </source>
</evidence>
<evidence type="ECO:0000256" key="4">
    <source>
        <dbReference type="ARBA" id="ARBA00022723"/>
    </source>
</evidence>
<keyword evidence="6" id="KW-0413">Isomerase</keyword>
<evidence type="ECO:0000313" key="10">
    <source>
        <dbReference type="EMBL" id="SUZ84535.1"/>
    </source>
</evidence>
<dbReference type="GO" id="GO:0006166">
    <property type="term" value="P:purine ribonucleoside salvage"/>
    <property type="evidence" value="ECO:0007669"/>
    <property type="project" value="TreeGrafter"/>
</dbReference>
<dbReference type="Pfam" id="PF02879">
    <property type="entry name" value="PGM_PMM_II"/>
    <property type="match status" value="1"/>
</dbReference>
<keyword evidence="5" id="KW-0460">Magnesium</keyword>
<dbReference type="InterPro" id="IPR005845">
    <property type="entry name" value="A-D-PHexomutase_a/b/a-II"/>
</dbReference>
<dbReference type="GO" id="GO:0008973">
    <property type="term" value="F:phosphopentomutase activity"/>
    <property type="evidence" value="ECO:0007669"/>
    <property type="project" value="TreeGrafter"/>
</dbReference>
<evidence type="ECO:0000256" key="2">
    <source>
        <dbReference type="ARBA" id="ARBA00010231"/>
    </source>
</evidence>
<dbReference type="Gene3D" id="3.30.310.50">
    <property type="entry name" value="Alpha-D-phosphohexomutase, C-terminal domain"/>
    <property type="match status" value="1"/>
</dbReference>
<keyword evidence="4" id="KW-0479">Metal-binding</keyword>
<dbReference type="PRINTS" id="PR00509">
    <property type="entry name" value="PGMPMM"/>
</dbReference>
<accession>A0A381QYL9</accession>
<evidence type="ECO:0000256" key="5">
    <source>
        <dbReference type="ARBA" id="ARBA00022842"/>
    </source>
</evidence>
<evidence type="ECO:0000259" key="9">
    <source>
        <dbReference type="Pfam" id="PF02880"/>
    </source>
</evidence>
<name>A0A381QYL9_9ZZZZ</name>
<dbReference type="PROSITE" id="PS00710">
    <property type="entry name" value="PGM_PMM"/>
    <property type="match status" value="1"/>
</dbReference>
<protein>
    <recommendedName>
        <fullName evidence="11">Phosphoglucomutase</fullName>
    </recommendedName>
</protein>
<dbReference type="Pfam" id="PF02880">
    <property type="entry name" value="PGM_PMM_III"/>
    <property type="match status" value="1"/>
</dbReference>
<organism evidence="10">
    <name type="scientific">marine metagenome</name>
    <dbReference type="NCBI Taxonomy" id="408172"/>
    <lineage>
        <taxon>unclassified sequences</taxon>
        <taxon>metagenomes</taxon>
        <taxon>ecological metagenomes</taxon>
    </lineage>
</organism>
<evidence type="ECO:0000259" key="7">
    <source>
        <dbReference type="Pfam" id="PF02878"/>
    </source>
</evidence>
<proteinExistence type="inferred from homology"/>
<dbReference type="InterPro" id="IPR005841">
    <property type="entry name" value="Alpha-D-phosphohexomutase_SF"/>
</dbReference>
<dbReference type="GO" id="GO:0005975">
    <property type="term" value="P:carbohydrate metabolic process"/>
    <property type="evidence" value="ECO:0007669"/>
    <property type="project" value="InterPro"/>
</dbReference>
<reference evidence="10" key="1">
    <citation type="submission" date="2018-05" db="EMBL/GenBank/DDBJ databases">
        <authorList>
            <person name="Lanie J.A."/>
            <person name="Ng W.-L."/>
            <person name="Kazmierczak K.M."/>
            <person name="Andrzejewski T.M."/>
            <person name="Davidsen T.M."/>
            <person name="Wayne K.J."/>
            <person name="Tettelin H."/>
            <person name="Glass J.I."/>
            <person name="Rusch D."/>
            <person name="Podicherti R."/>
            <person name="Tsui H.-C.T."/>
            <person name="Winkler M.E."/>
        </authorList>
    </citation>
    <scope>NUCLEOTIDE SEQUENCE</scope>
</reference>
<dbReference type="InterPro" id="IPR016055">
    <property type="entry name" value="A-D-PHexomutase_a/b/a-I/II/III"/>
</dbReference>
<sequence>MRGIIGLGPNRVNKYTFGRNTQGISRYIINNYKNIIPSVVIAYDCRNQSQYLANKVAEIFSANGIKVFLFSSIKPTPELSYALVKLKCICGIVLTASHNPPEYNGYKVYWEDGGQIVPPIDTNLISEINNTKYSEINFKKNDQFIELIDKKIDDLFVADSIKNGKIGISKREDYKIVFTPLHGTSYLIGPRVLKEAGYSNLKIVKEQAIPDGNFPTVKSPNPEDEEALEMALNLAKVNNSDIFIGTDPDADRLGIGVKDNSGNYITLNGNQIMIVLTEYLLSKKNVNKSCFIGSTIVSTPMIKKLAKYHDVDIKMGLTGFKWIAKMIKDFPNKKFIGGGEESYGYLVGDFVRDKDAITSTLLACELGSECKSNGESIYDYLIDCYVKYGFFKERLISIEKKGIKGSNEIKSIMDKLRNSQINELAGSELKLIQDFENSEETNLLTGEKSILEFPKSNVLIFESKDGTRVAARPSGTEPKIKFYFSVNMKLESREMFKKSNIILEEKMDKLVSEFNF</sequence>
<evidence type="ECO:0000259" key="8">
    <source>
        <dbReference type="Pfam" id="PF02879"/>
    </source>
</evidence>
<feature type="domain" description="Alpha-D-phosphohexomutase alpha/beta/alpha" evidence="7">
    <location>
        <begin position="2"/>
        <end position="132"/>
    </location>
</feature>
<dbReference type="EMBL" id="UINC01001595">
    <property type="protein sequence ID" value="SUZ84535.1"/>
    <property type="molecule type" value="Genomic_DNA"/>
</dbReference>
<dbReference type="PANTHER" id="PTHR45745:SF1">
    <property type="entry name" value="PHOSPHOGLUCOMUTASE 2B-RELATED"/>
    <property type="match status" value="1"/>
</dbReference>
<dbReference type="Gene3D" id="3.40.120.10">
    <property type="entry name" value="Alpha-D-Glucose-1,6-Bisphosphate, subunit A, domain 3"/>
    <property type="match status" value="3"/>
</dbReference>
<dbReference type="InterPro" id="IPR005844">
    <property type="entry name" value="A-D-PHexomutase_a/b/a-I"/>
</dbReference>
<dbReference type="CDD" id="cd05799">
    <property type="entry name" value="PGM2"/>
    <property type="match status" value="1"/>
</dbReference>
<comment type="cofactor">
    <cofactor evidence="1">
        <name>Mg(2+)</name>
        <dbReference type="ChEBI" id="CHEBI:18420"/>
    </cofactor>
</comment>
<feature type="domain" description="Alpha-D-phosphohexomutase alpha/beta/alpha" evidence="8">
    <location>
        <begin position="167"/>
        <end position="259"/>
    </location>
</feature>
<comment type="similarity">
    <text evidence="2">Belongs to the phosphohexose mutase family.</text>
</comment>
<gene>
    <name evidence="10" type="ORF">METZ01_LOCUS37389</name>
</gene>